<proteinExistence type="predicted"/>
<sequence length="207" mass="21871">MKHALLIAAALAALTAVPTLAQQTETTSETPAEAPAETPPADAPADQTADAPSGEPAVGDVYQRQEGDWRLVCEKTLSGEDPCRMAQLMRDANNNPVMEAELTRLAGENLPAAVMVINTPLLTLLTEGVTLTIDGGSPAKIPFMFCDNQSCVARVNLREQDVSTFKRGNVARVRIVPLAAPDNSVTVDMSLKGFTAAFDSIPALAQN</sequence>
<dbReference type="InterPro" id="IPR010642">
    <property type="entry name" value="Invasion_prot_B"/>
</dbReference>
<feature type="region of interest" description="Disordered" evidence="1">
    <location>
        <begin position="22"/>
        <end position="61"/>
    </location>
</feature>
<dbReference type="RefSeq" id="WP_217779205.1">
    <property type="nucleotide sequence ID" value="NZ_JAHRWL010000002.1"/>
</dbReference>
<dbReference type="Proteomes" id="UP001166293">
    <property type="component" value="Unassembled WGS sequence"/>
</dbReference>
<gene>
    <name evidence="3" type="ORF">KUH32_13895</name>
</gene>
<keyword evidence="2" id="KW-0732">Signal</keyword>
<keyword evidence="4" id="KW-1185">Reference proteome</keyword>
<evidence type="ECO:0000256" key="2">
    <source>
        <dbReference type="SAM" id="SignalP"/>
    </source>
</evidence>
<evidence type="ECO:0000256" key="1">
    <source>
        <dbReference type="SAM" id="MobiDB-lite"/>
    </source>
</evidence>
<protein>
    <submittedName>
        <fullName evidence="3">Invasion associated locus B family protein</fullName>
    </submittedName>
</protein>
<organism evidence="3 4">
    <name type="scientific">Thalassococcus arenae</name>
    <dbReference type="NCBI Taxonomy" id="2851652"/>
    <lineage>
        <taxon>Bacteria</taxon>
        <taxon>Pseudomonadati</taxon>
        <taxon>Pseudomonadota</taxon>
        <taxon>Alphaproteobacteria</taxon>
        <taxon>Rhodobacterales</taxon>
        <taxon>Roseobacteraceae</taxon>
        <taxon>Thalassococcus</taxon>
    </lineage>
</organism>
<comment type="caution">
    <text evidence="3">The sequence shown here is derived from an EMBL/GenBank/DDBJ whole genome shotgun (WGS) entry which is preliminary data.</text>
</comment>
<feature type="compositionally biased region" description="Low complexity" evidence="1">
    <location>
        <begin position="43"/>
        <end position="53"/>
    </location>
</feature>
<evidence type="ECO:0000313" key="3">
    <source>
        <dbReference type="EMBL" id="MBV2360855.1"/>
    </source>
</evidence>
<reference evidence="3" key="1">
    <citation type="submission" date="2021-06" db="EMBL/GenBank/DDBJ databases">
        <title>Thalassococcus sp. CAU 1522 isolated from sea sand, Republic of Korea.</title>
        <authorList>
            <person name="Kim W."/>
        </authorList>
    </citation>
    <scope>NUCLEOTIDE SEQUENCE</scope>
    <source>
        <strain evidence="3">CAU 1522</strain>
    </source>
</reference>
<feature type="compositionally biased region" description="Low complexity" evidence="1">
    <location>
        <begin position="22"/>
        <end position="36"/>
    </location>
</feature>
<feature type="chain" id="PRO_5047448597" evidence="2">
    <location>
        <begin position="22"/>
        <end position="207"/>
    </location>
</feature>
<dbReference type="EMBL" id="JAHRWL010000002">
    <property type="protein sequence ID" value="MBV2360855.1"/>
    <property type="molecule type" value="Genomic_DNA"/>
</dbReference>
<feature type="signal peptide" evidence="2">
    <location>
        <begin position="1"/>
        <end position="21"/>
    </location>
</feature>
<accession>A0ABS6NBE1</accession>
<evidence type="ECO:0000313" key="4">
    <source>
        <dbReference type="Proteomes" id="UP001166293"/>
    </source>
</evidence>
<dbReference type="Pfam" id="PF06776">
    <property type="entry name" value="IalB"/>
    <property type="match status" value="1"/>
</dbReference>
<name>A0ABS6NBE1_9RHOB</name>